<feature type="coiled-coil region" evidence="1">
    <location>
        <begin position="5"/>
        <end position="32"/>
    </location>
</feature>
<dbReference type="EMBL" id="ABJB011086145">
    <property type="status" value="NOT_ANNOTATED_CDS"/>
    <property type="molecule type" value="Genomic_DNA"/>
</dbReference>
<dbReference type="VEuPathDB" id="VectorBase:ISCP_015081"/>
<organism evidence="2">
    <name type="scientific">Ixodes scapularis</name>
    <name type="common">Black-legged tick</name>
    <name type="synonym">Deer tick</name>
    <dbReference type="NCBI Taxonomy" id="6945"/>
    <lineage>
        <taxon>Eukaryota</taxon>
        <taxon>Metazoa</taxon>
        <taxon>Ecdysozoa</taxon>
        <taxon>Arthropoda</taxon>
        <taxon>Chelicerata</taxon>
        <taxon>Arachnida</taxon>
        <taxon>Acari</taxon>
        <taxon>Parasitiformes</taxon>
        <taxon>Ixodida</taxon>
        <taxon>Ixodoidea</taxon>
        <taxon>Ixodidae</taxon>
        <taxon>Ixodinae</taxon>
        <taxon>Ixodes</taxon>
    </lineage>
</organism>
<feature type="non-terminal residue" evidence="2">
    <location>
        <position position="145"/>
    </location>
</feature>
<gene>
    <name evidence="2" type="ORF">IscW_ISCW024748</name>
</gene>
<dbReference type="EMBL" id="DS908164">
    <property type="protein sequence ID" value="EEC16580.1"/>
    <property type="molecule type" value="Genomic_DNA"/>
</dbReference>
<evidence type="ECO:0000313" key="4">
    <source>
        <dbReference type="Proteomes" id="UP000001555"/>
    </source>
</evidence>
<accession>B7QCK8</accession>
<sequence>CAKKVKTMKKNLKTLCVKMNELKSQLQELKLSGIQDFLVIKEAAAENDTLAVIILDQVLNFAKKKPSWKEATIRQCIVARNMSPGTYECLRSSRTLKLPCRKTLEKYVGPCGGQVGFSDLVEKRLEIEKENLPSPQSRMCSLVID</sequence>
<evidence type="ECO:0000313" key="3">
    <source>
        <dbReference type="EnsemblMetazoa" id="ISCW024748-PA"/>
    </source>
</evidence>
<protein>
    <submittedName>
        <fullName evidence="2 3">Uncharacterized protein</fullName>
    </submittedName>
</protein>
<dbReference type="Proteomes" id="UP000001555">
    <property type="component" value="Unassembled WGS sequence"/>
</dbReference>
<feature type="non-terminal residue" evidence="2">
    <location>
        <position position="1"/>
    </location>
</feature>
<reference evidence="3" key="2">
    <citation type="submission" date="2020-05" db="UniProtKB">
        <authorList>
            <consortium name="EnsemblMetazoa"/>
        </authorList>
    </citation>
    <scope>IDENTIFICATION</scope>
    <source>
        <strain evidence="3">wikel</strain>
    </source>
</reference>
<dbReference type="PaxDb" id="6945-B7QCK8"/>
<name>B7QCK8_IXOSC</name>
<keyword evidence="4" id="KW-1185">Reference proteome</keyword>
<dbReference type="STRING" id="6945.B7QCK8"/>
<evidence type="ECO:0000313" key="2">
    <source>
        <dbReference type="EMBL" id="EEC16580.1"/>
    </source>
</evidence>
<keyword evidence="1" id="KW-0175">Coiled coil</keyword>
<dbReference type="InParanoid" id="B7QCK8"/>
<dbReference type="EnsemblMetazoa" id="ISCW024748-RA">
    <property type="protein sequence ID" value="ISCW024748-PA"/>
    <property type="gene ID" value="ISCW024748"/>
</dbReference>
<dbReference type="OrthoDB" id="6514146at2759"/>
<dbReference type="AlphaFoldDB" id="B7QCK8"/>
<dbReference type="VEuPathDB" id="VectorBase:ISCI024748"/>
<proteinExistence type="predicted"/>
<dbReference type="HOGENOM" id="CLU_1791680_0_0_1"/>
<dbReference type="VEuPathDB" id="VectorBase:ISCW024748"/>
<evidence type="ECO:0000256" key="1">
    <source>
        <dbReference type="SAM" id="Coils"/>
    </source>
</evidence>
<reference evidence="2 4" key="1">
    <citation type="submission" date="2008-03" db="EMBL/GenBank/DDBJ databases">
        <title>Annotation of Ixodes scapularis.</title>
        <authorList>
            <consortium name="Ixodes scapularis Genome Project Consortium"/>
            <person name="Caler E."/>
            <person name="Hannick L.I."/>
            <person name="Bidwell S."/>
            <person name="Joardar V."/>
            <person name="Thiagarajan M."/>
            <person name="Amedeo P."/>
            <person name="Galinsky K.J."/>
            <person name="Schobel S."/>
            <person name="Inman J."/>
            <person name="Hostetler J."/>
            <person name="Miller J."/>
            <person name="Hammond M."/>
            <person name="Megy K."/>
            <person name="Lawson D."/>
            <person name="Kodira C."/>
            <person name="Sutton G."/>
            <person name="Meyer J."/>
            <person name="Hill C.A."/>
            <person name="Birren B."/>
            <person name="Nene V."/>
            <person name="Collins F."/>
            <person name="Alarcon-Chaidez F."/>
            <person name="Wikel S."/>
            <person name="Strausberg R."/>
        </authorList>
    </citation>
    <scope>NUCLEOTIDE SEQUENCE [LARGE SCALE GENOMIC DNA]</scope>
    <source>
        <strain evidence="4">Wikel</strain>
        <strain evidence="2">Wikel colony</strain>
    </source>
</reference>